<name>A0A1G9TQP6_9FIRM</name>
<accession>A0A1G9TQP6</accession>
<sequence length="68" mass="7342">MECADIISKLLALGSEQHKASVVRMGIPESNSIGVLLPAISGNWLKTSQNQMSLAMHCGTRGITRQNF</sequence>
<evidence type="ECO:0000313" key="1">
    <source>
        <dbReference type="EMBL" id="SDM49868.1"/>
    </source>
</evidence>
<keyword evidence="2" id="KW-1185">Reference proteome</keyword>
<dbReference type="EMBL" id="FNHB01000005">
    <property type="protein sequence ID" value="SDM49868.1"/>
    <property type="molecule type" value="Genomic_DNA"/>
</dbReference>
<dbReference type="AlphaFoldDB" id="A0A1G9TQP6"/>
<protein>
    <submittedName>
        <fullName evidence="1">Uncharacterized protein</fullName>
    </submittedName>
</protein>
<organism evidence="1 2">
    <name type="scientific">Dendrosporobacter quercicolus</name>
    <dbReference type="NCBI Taxonomy" id="146817"/>
    <lineage>
        <taxon>Bacteria</taxon>
        <taxon>Bacillati</taxon>
        <taxon>Bacillota</taxon>
        <taxon>Negativicutes</taxon>
        <taxon>Selenomonadales</taxon>
        <taxon>Sporomusaceae</taxon>
        <taxon>Dendrosporobacter</taxon>
    </lineage>
</organism>
<evidence type="ECO:0000313" key="2">
    <source>
        <dbReference type="Proteomes" id="UP000214880"/>
    </source>
</evidence>
<proteinExistence type="predicted"/>
<dbReference type="RefSeq" id="WP_139164485.1">
    <property type="nucleotide sequence ID" value="NZ_FNHB01000005.1"/>
</dbReference>
<gene>
    <name evidence="1" type="ORF">SAMN04488502_10550</name>
</gene>
<dbReference type="Proteomes" id="UP000214880">
    <property type="component" value="Unassembled WGS sequence"/>
</dbReference>
<dbReference type="OrthoDB" id="9775346at2"/>
<reference evidence="1 2" key="1">
    <citation type="submission" date="2016-10" db="EMBL/GenBank/DDBJ databases">
        <authorList>
            <person name="de Groot N.N."/>
        </authorList>
    </citation>
    <scope>NUCLEOTIDE SEQUENCE [LARGE SCALE GENOMIC DNA]</scope>
    <source>
        <strain evidence="1 2">DSM 1736</strain>
    </source>
</reference>